<comment type="caution">
    <text evidence="2">The sequence shown here is derived from an EMBL/GenBank/DDBJ whole genome shotgun (WGS) entry which is preliminary data.</text>
</comment>
<keyword evidence="3" id="KW-1185">Reference proteome</keyword>
<organism evidence="2 3">
    <name type="scientific">Smittium simulii</name>
    <dbReference type="NCBI Taxonomy" id="133385"/>
    <lineage>
        <taxon>Eukaryota</taxon>
        <taxon>Fungi</taxon>
        <taxon>Fungi incertae sedis</taxon>
        <taxon>Zoopagomycota</taxon>
        <taxon>Kickxellomycotina</taxon>
        <taxon>Harpellomycetes</taxon>
        <taxon>Harpellales</taxon>
        <taxon>Legeriomycetaceae</taxon>
        <taxon>Smittium</taxon>
    </lineage>
</organism>
<dbReference type="EMBL" id="MBFR01000363">
    <property type="protein sequence ID" value="PVU88744.1"/>
    <property type="molecule type" value="Genomic_DNA"/>
</dbReference>
<gene>
    <name evidence="2" type="ORF">BB561_005722</name>
</gene>
<dbReference type="AlphaFoldDB" id="A0A2T9Y8U9"/>
<accession>A0A2T9Y8U9</accession>
<evidence type="ECO:0000313" key="3">
    <source>
        <dbReference type="Proteomes" id="UP000245383"/>
    </source>
</evidence>
<proteinExistence type="predicted"/>
<name>A0A2T9Y8U9_9FUNG</name>
<evidence type="ECO:0000313" key="2">
    <source>
        <dbReference type="EMBL" id="PVU88744.1"/>
    </source>
</evidence>
<evidence type="ECO:0000256" key="1">
    <source>
        <dbReference type="SAM" id="MobiDB-lite"/>
    </source>
</evidence>
<feature type="region of interest" description="Disordered" evidence="1">
    <location>
        <begin position="38"/>
        <end position="61"/>
    </location>
</feature>
<protein>
    <submittedName>
        <fullName evidence="2">Uncharacterized protein</fullName>
    </submittedName>
</protein>
<reference evidence="2 3" key="1">
    <citation type="journal article" date="2018" name="MBio">
        <title>Comparative Genomics Reveals the Core Gene Toolbox for the Fungus-Insect Symbiosis.</title>
        <authorList>
            <person name="Wang Y."/>
            <person name="Stata M."/>
            <person name="Wang W."/>
            <person name="Stajich J.E."/>
            <person name="White M.M."/>
            <person name="Moncalvo J.M."/>
        </authorList>
    </citation>
    <scope>NUCLEOTIDE SEQUENCE [LARGE SCALE GENOMIC DNA]</scope>
    <source>
        <strain evidence="2 3">SWE-8-4</strain>
    </source>
</reference>
<sequence length="79" mass="8991">MGTSFIHLKGSGNGYGTILRPTDGTKFDRVKEINFGKPQKLGHNKTDFDTMNKNLSRPVRGKPIVFKNKNWSPRTWKIS</sequence>
<dbReference type="Proteomes" id="UP000245383">
    <property type="component" value="Unassembled WGS sequence"/>
</dbReference>